<evidence type="ECO:0000256" key="1">
    <source>
        <dbReference type="ARBA" id="ARBA00005417"/>
    </source>
</evidence>
<dbReference type="GO" id="GO:0005524">
    <property type="term" value="F:ATP binding"/>
    <property type="evidence" value="ECO:0007669"/>
    <property type="project" value="UniProtKB-KW"/>
</dbReference>
<organism evidence="6 7">
    <name type="scientific">Anaeromicropila populeti</name>
    <dbReference type="NCBI Taxonomy" id="37658"/>
    <lineage>
        <taxon>Bacteria</taxon>
        <taxon>Bacillati</taxon>
        <taxon>Bacillota</taxon>
        <taxon>Clostridia</taxon>
        <taxon>Lachnospirales</taxon>
        <taxon>Lachnospiraceae</taxon>
        <taxon>Anaeromicropila</taxon>
    </lineage>
</organism>
<dbReference type="NCBIfam" id="TIGR03608">
    <property type="entry name" value="L_ocin_972_ABC"/>
    <property type="match status" value="1"/>
</dbReference>
<name>A0A1I6KRV0_9FIRM</name>
<evidence type="ECO:0000313" key="6">
    <source>
        <dbReference type="EMBL" id="SFR93973.1"/>
    </source>
</evidence>
<dbReference type="InterPro" id="IPR017911">
    <property type="entry name" value="MacB-like_ATP-bd"/>
</dbReference>
<protein>
    <submittedName>
        <fullName evidence="6">Putative ABC transport system ATP-binding protein</fullName>
    </submittedName>
</protein>
<dbReference type="Gene3D" id="3.40.50.300">
    <property type="entry name" value="P-loop containing nucleotide triphosphate hydrolases"/>
    <property type="match status" value="1"/>
</dbReference>
<reference evidence="6 7" key="1">
    <citation type="submission" date="2016-10" db="EMBL/GenBank/DDBJ databases">
        <authorList>
            <person name="de Groot N.N."/>
        </authorList>
    </citation>
    <scope>NUCLEOTIDE SEQUENCE [LARGE SCALE GENOMIC DNA]</scope>
    <source>
        <strain evidence="6 7">743A</strain>
    </source>
</reference>
<dbReference type="InterPro" id="IPR019895">
    <property type="entry name" value="L_ocin_972_ABC"/>
</dbReference>
<dbReference type="PROSITE" id="PS00211">
    <property type="entry name" value="ABC_TRANSPORTER_1"/>
    <property type="match status" value="1"/>
</dbReference>
<feature type="domain" description="ABC transporter" evidence="5">
    <location>
        <begin position="4"/>
        <end position="211"/>
    </location>
</feature>
<sequence length="211" mass="23608">MSVIKLEGVGKNFQDKEIIKELNLEVELGEMVAIVGKSGKGKSTLLNMIGLISEKTNGDLYICGKKNVKIHSKDAIMLRRKKIGYLFQNYALADDETVLWNLELALVYKNIAKSEKRVRIDSVLEQLGLLELKKIPVYKLSGGEQQRVAMARLILQESEVILADEPTGSLDTENRDIILELLKQLKKQGKAVVIVTHDSYVAQACDRVITL</sequence>
<dbReference type="PANTHER" id="PTHR42798:SF4">
    <property type="entry name" value="ABC TRANSPORTER DOMAIN-CONTAINING PROTEIN"/>
    <property type="match status" value="1"/>
</dbReference>
<evidence type="ECO:0000313" key="7">
    <source>
        <dbReference type="Proteomes" id="UP000199659"/>
    </source>
</evidence>
<dbReference type="Pfam" id="PF00005">
    <property type="entry name" value="ABC_tran"/>
    <property type="match status" value="1"/>
</dbReference>
<evidence type="ECO:0000256" key="2">
    <source>
        <dbReference type="ARBA" id="ARBA00022448"/>
    </source>
</evidence>
<gene>
    <name evidence="6" type="ORF">SAMN05661086_02639</name>
</gene>
<dbReference type="InterPro" id="IPR027417">
    <property type="entry name" value="P-loop_NTPase"/>
</dbReference>
<dbReference type="RefSeq" id="WP_092561536.1">
    <property type="nucleotide sequence ID" value="NZ_FOYZ01000010.1"/>
</dbReference>
<dbReference type="STRING" id="37658.SAMN05661086_02639"/>
<dbReference type="OrthoDB" id="9802264at2"/>
<dbReference type="AlphaFoldDB" id="A0A1I6KRV0"/>
<evidence type="ECO:0000259" key="5">
    <source>
        <dbReference type="PROSITE" id="PS50893"/>
    </source>
</evidence>
<proteinExistence type="inferred from homology"/>
<dbReference type="EMBL" id="FOYZ01000010">
    <property type="protein sequence ID" value="SFR93973.1"/>
    <property type="molecule type" value="Genomic_DNA"/>
</dbReference>
<dbReference type="InterPro" id="IPR003439">
    <property type="entry name" value="ABC_transporter-like_ATP-bd"/>
</dbReference>
<evidence type="ECO:0000256" key="4">
    <source>
        <dbReference type="ARBA" id="ARBA00022840"/>
    </source>
</evidence>
<dbReference type="SUPFAM" id="SSF52540">
    <property type="entry name" value="P-loop containing nucleoside triphosphate hydrolases"/>
    <property type="match status" value="1"/>
</dbReference>
<dbReference type="SMART" id="SM00382">
    <property type="entry name" value="AAA"/>
    <property type="match status" value="1"/>
</dbReference>
<dbReference type="Proteomes" id="UP000199659">
    <property type="component" value="Unassembled WGS sequence"/>
</dbReference>
<dbReference type="InterPro" id="IPR003593">
    <property type="entry name" value="AAA+_ATPase"/>
</dbReference>
<keyword evidence="4 6" id="KW-0067">ATP-binding</keyword>
<keyword evidence="2" id="KW-0813">Transport</keyword>
<evidence type="ECO:0000256" key="3">
    <source>
        <dbReference type="ARBA" id="ARBA00022741"/>
    </source>
</evidence>
<dbReference type="GO" id="GO:0016887">
    <property type="term" value="F:ATP hydrolysis activity"/>
    <property type="evidence" value="ECO:0007669"/>
    <property type="project" value="InterPro"/>
</dbReference>
<dbReference type="PANTHER" id="PTHR42798">
    <property type="entry name" value="LIPOPROTEIN-RELEASING SYSTEM ATP-BINDING PROTEIN LOLD"/>
    <property type="match status" value="1"/>
</dbReference>
<accession>A0A1I6KRV0</accession>
<comment type="similarity">
    <text evidence="1">Belongs to the ABC transporter superfamily.</text>
</comment>
<keyword evidence="7" id="KW-1185">Reference proteome</keyword>
<keyword evidence="3" id="KW-0547">Nucleotide-binding</keyword>
<dbReference type="PROSITE" id="PS50893">
    <property type="entry name" value="ABC_TRANSPORTER_2"/>
    <property type="match status" value="1"/>
</dbReference>
<dbReference type="InterPro" id="IPR017871">
    <property type="entry name" value="ABC_transporter-like_CS"/>
</dbReference>
<dbReference type="CDD" id="cd03255">
    <property type="entry name" value="ABC_MJ0796_LolCDE_FtsE"/>
    <property type="match status" value="1"/>
</dbReference>